<dbReference type="GO" id="GO:0015087">
    <property type="term" value="F:cobalt ion transmembrane transporter activity"/>
    <property type="evidence" value="ECO:0007669"/>
    <property type="project" value="TreeGrafter"/>
</dbReference>
<dbReference type="OrthoDB" id="9803484at2"/>
<accession>A0A251WY85</accession>
<comment type="caution">
    <text evidence="13">The sequence shown here is derived from an EMBL/GenBank/DDBJ whole genome shotgun (WGS) entry which is preliminary data.</text>
</comment>
<evidence type="ECO:0000256" key="10">
    <source>
        <dbReference type="ARBA" id="ARBA00023136"/>
    </source>
</evidence>
<proteinExistence type="inferred from homology"/>
<evidence type="ECO:0008006" key="15">
    <source>
        <dbReference type="Google" id="ProtNLM"/>
    </source>
</evidence>
<evidence type="ECO:0000256" key="4">
    <source>
        <dbReference type="ARBA" id="ARBA00022475"/>
    </source>
</evidence>
<feature type="transmembrane region" description="Helical" evidence="12">
    <location>
        <begin position="298"/>
        <end position="321"/>
    </location>
</feature>
<name>A0A251WY85_9RHOB</name>
<comment type="subcellular location">
    <subcellularLocation>
        <location evidence="1">Cell membrane</location>
        <topology evidence="1">Multi-pass membrane protein</topology>
    </subcellularLocation>
</comment>
<evidence type="ECO:0000256" key="3">
    <source>
        <dbReference type="ARBA" id="ARBA00022448"/>
    </source>
</evidence>
<evidence type="ECO:0000256" key="1">
    <source>
        <dbReference type="ARBA" id="ARBA00004651"/>
    </source>
</evidence>
<evidence type="ECO:0000256" key="6">
    <source>
        <dbReference type="ARBA" id="ARBA00022692"/>
    </source>
</evidence>
<evidence type="ECO:0000256" key="11">
    <source>
        <dbReference type="SAM" id="Coils"/>
    </source>
</evidence>
<evidence type="ECO:0000256" key="2">
    <source>
        <dbReference type="ARBA" id="ARBA00009765"/>
    </source>
</evidence>
<dbReference type="Gene3D" id="1.20.58.340">
    <property type="entry name" value="Magnesium transport protein CorA, transmembrane region"/>
    <property type="match status" value="2"/>
</dbReference>
<dbReference type="GO" id="GO:0005886">
    <property type="term" value="C:plasma membrane"/>
    <property type="evidence" value="ECO:0007669"/>
    <property type="project" value="UniProtKB-SubCell"/>
</dbReference>
<sequence length="329" mass="36934">MTTPLVKYSRILQDGAWIDPTDFETISMALREDRLAWAHLDGKHPDAAEWVSAELDYLDLQAREALLDVDTRPRIKVVQDGVILILRGINDNDGEDPEDMASIRIYADEHRIVTVARKRIMAIERMEAAMDAGHGPQSAGDFLVVLIEDLVGHIAEFQAELDAVAEDLELKVVSEKGRELRHDVAALRLQVIAARRYVGPQRDALRSFADMTVSFMDPETRREIDEEAQKMTRIAEDMDELRDQAVVLREELSGQLSDQVNKNTFVLSVLSAIFLPLGFITGLFGVNVGGMPGVNSPIAFWLLSVLCLGLFAFPLLGLWIFRLMNRKPR</sequence>
<dbReference type="GO" id="GO:0050897">
    <property type="term" value="F:cobalt ion binding"/>
    <property type="evidence" value="ECO:0007669"/>
    <property type="project" value="TreeGrafter"/>
</dbReference>
<feature type="coiled-coil region" evidence="11">
    <location>
        <begin position="224"/>
        <end position="251"/>
    </location>
</feature>
<evidence type="ECO:0000313" key="13">
    <source>
        <dbReference type="EMBL" id="OUD09440.1"/>
    </source>
</evidence>
<keyword evidence="5" id="KW-0997">Cell inner membrane</keyword>
<organism evidence="13 14">
    <name type="scientific">Marivivens niveibacter</name>
    <dbReference type="NCBI Taxonomy" id="1930667"/>
    <lineage>
        <taxon>Bacteria</taxon>
        <taxon>Pseudomonadati</taxon>
        <taxon>Pseudomonadota</taxon>
        <taxon>Alphaproteobacteria</taxon>
        <taxon>Rhodobacterales</taxon>
        <taxon>Paracoccaceae</taxon>
        <taxon>Marivivens group</taxon>
        <taxon>Marivivens</taxon>
    </lineage>
</organism>
<dbReference type="Pfam" id="PF01544">
    <property type="entry name" value="CorA"/>
    <property type="match status" value="1"/>
</dbReference>
<reference evidence="13 14" key="1">
    <citation type="submission" date="2016-12" db="EMBL/GenBank/DDBJ databases">
        <title>The draft genome sequence of HSLHS2.</title>
        <authorList>
            <person name="Hu D."/>
            <person name="Wang L."/>
            <person name="Shao Z."/>
        </authorList>
    </citation>
    <scope>NUCLEOTIDE SEQUENCE [LARGE SCALE GENOMIC DNA]</scope>
    <source>
        <strain evidence="13">MCCC 1A06712</strain>
    </source>
</reference>
<evidence type="ECO:0000256" key="12">
    <source>
        <dbReference type="SAM" id="Phobius"/>
    </source>
</evidence>
<keyword evidence="14" id="KW-1185">Reference proteome</keyword>
<dbReference type="EMBL" id="MSPP01000002">
    <property type="protein sequence ID" value="OUD09440.1"/>
    <property type="molecule type" value="Genomic_DNA"/>
</dbReference>
<evidence type="ECO:0000256" key="7">
    <source>
        <dbReference type="ARBA" id="ARBA00022833"/>
    </source>
</evidence>
<dbReference type="PANTHER" id="PTHR46494">
    <property type="entry name" value="CORA FAMILY METAL ION TRANSPORTER (EUROFUNG)"/>
    <property type="match status" value="1"/>
</dbReference>
<dbReference type="InterPro" id="IPR002523">
    <property type="entry name" value="MgTranspt_CorA/ZnTranspt_ZntB"/>
</dbReference>
<dbReference type="SUPFAM" id="SSF143865">
    <property type="entry name" value="CorA soluble domain-like"/>
    <property type="match status" value="1"/>
</dbReference>
<keyword evidence="10 12" id="KW-0472">Membrane</keyword>
<comment type="similarity">
    <text evidence="2">Belongs to the CorA metal ion transporter (MIT) (TC 1.A.35) family.</text>
</comment>
<dbReference type="AlphaFoldDB" id="A0A251WY85"/>
<evidence type="ECO:0000313" key="14">
    <source>
        <dbReference type="Proteomes" id="UP000194664"/>
    </source>
</evidence>
<evidence type="ECO:0000256" key="9">
    <source>
        <dbReference type="ARBA" id="ARBA00023065"/>
    </source>
</evidence>
<dbReference type="RefSeq" id="WP_086450789.1">
    <property type="nucleotide sequence ID" value="NZ_MSPP01000002.1"/>
</dbReference>
<keyword evidence="3" id="KW-0813">Transport</keyword>
<dbReference type="GO" id="GO:0015095">
    <property type="term" value="F:magnesium ion transmembrane transporter activity"/>
    <property type="evidence" value="ECO:0007669"/>
    <property type="project" value="TreeGrafter"/>
</dbReference>
<evidence type="ECO:0000256" key="8">
    <source>
        <dbReference type="ARBA" id="ARBA00022989"/>
    </source>
</evidence>
<dbReference type="InterPro" id="IPR045863">
    <property type="entry name" value="CorA_TM1_TM2"/>
</dbReference>
<keyword evidence="8 12" id="KW-1133">Transmembrane helix</keyword>
<keyword evidence="6 12" id="KW-0812">Transmembrane</keyword>
<dbReference type="CDD" id="cd12833">
    <property type="entry name" value="ZntB-like_1"/>
    <property type="match status" value="1"/>
</dbReference>
<dbReference type="Gene3D" id="3.30.460.20">
    <property type="entry name" value="CorA soluble domain-like"/>
    <property type="match status" value="1"/>
</dbReference>
<protein>
    <recommendedName>
        <fullName evidence="15">Zinc transporter ZntB</fullName>
    </recommendedName>
</protein>
<dbReference type="InterPro" id="IPR045861">
    <property type="entry name" value="CorA_cytoplasmic_dom"/>
</dbReference>
<keyword evidence="4" id="KW-1003">Cell membrane</keyword>
<dbReference type="Proteomes" id="UP000194664">
    <property type="component" value="Unassembled WGS sequence"/>
</dbReference>
<feature type="transmembrane region" description="Helical" evidence="12">
    <location>
        <begin position="265"/>
        <end position="286"/>
    </location>
</feature>
<dbReference type="GO" id="GO:0000287">
    <property type="term" value="F:magnesium ion binding"/>
    <property type="evidence" value="ECO:0007669"/>
    <property type="project" value="TreeGrafter"/>
</dbReference>
<keyword evidence="7" id="KW-0862">Zinc</keyword>
<dbReference type="PANTHER" id="PTHR46494:SF3">
    <property type="entry name" value="ZINC TRANSPORT PROTEIN ZNTB"/>
    <property type="match status" value="1"/>
</dbReference>
<gene>
    <name evidence="13" type="ORF">BVC71_06185</name>
</gene>
<dbReference type="SUPFAM" id="SSF144083">
    <property type="entry name" value="Magnesium transport protein CorA, transmembrane region"/>
    <property type="match status" value="1"/>
</dbReference>
<keyword evidence="9" id="KW-0406">Ion transport</keyword>
<evidence type="ECO:0000256" key="5">
    <source>
        <dbReference type="ARBA" id="ARBA00022519"/>
    </source>
</evidence>
<keyword evidence="11" id="KW-0175">Coiled coil</keyword>